<keyword evidence="1" id="KW-1133">Transmembrane helix</keyword>
<organism evidence="2 3">
    <name type="scientific">Trichinella pseudospiralis</name>
    <name type="common">Parasitic roundworm</name>
    <dbReference type="NCBI Taxonomy" id="6337"/>
    <lineage>
        <taxon>Eukaryota</taxon>
        <taxon>Metazoa</taxon>
        <taxon>Ecdysozoa</taxon>
        <taxon>Nematoda</taxon>
        <taxon>Enoplea</taxon>
        <taxon>Dorylaimia</taxon>
        <taxon>Trichinellida</taxon>
        <taxon>Trichinellidae</taxon>
        <taxon>Trichinella</taxon>
    </lineage>
</organism>
<keyword evidence="1" id="KW-0472">Membrane</keyword>
<keyword evidence="3" id="KW-1185">Reference proteome</keyword>
<reference evidence="2 3" key="1">
    <citation type="submission" date="2015-01" db="EMBL/GenBank/DDBJ databases">
        <title>Evolution of Trichinella species and genotypes.</title>
        <authorList>
            <person name="Korhonen P.K."/>
            <person name="Edoardo P."/>
            <person name="Giuseppe L.R."/>
            <person name="Gasser R.B."/>
        </authorList>
    </citation>
    <scope>NUCLEOTIDE SEQUENCE [LARGE SCALE GENOMIC DNA]</scope>
    <source>
        <strain evidence="2">ISS470</strain>
    </source>
</reference>
<name>A0A0V1F5H0_TRIPS</name>
<proteinExistence type="predicted"/>
<dbReference type="AlphaFoldDB" id="A0A0V1F5H0"/>
<feature type="transmembrane region" description="Helical" evidence="1">
    <location>
        <begin position="42"/>
        <end position="61"/>
    </location>
</feature>
<accession>A0A0V1F5H0</accession>
<comment type="caution">
    <text evidence="2">The sequence shown here is derived from an EMBL/GenBank/DDBJ whole genome shotgun (WGS) entry which is preliminary data.</text>
</comment>
<evidence type="ECO:0000313" key="3">
    <source>
        <dbReference type="Proteomes" id="UP000054995"/>
    </source>
</evidence>
<sequence>MNRQQRITALTAEYDGDTRTIEQFLRAVDEAQLSDGHWGQRFRSLLLSIIIIGFAYKYLVYRHMSGLVY</sequence>
<gene>
    <name evidence="2" type="ORF">T4D_2655</name>
</gene>
<evidence type="ECO:0000313" key="2">
    <source>
        <dbReference type="EMBL" id="KRY81192.1"/>
    </source>
</evidence>
<keyword evidence="1" id="KW-0812">Transmembrane</keyword>
<protein>
    <submittedName>
        <fullName evidence="2">Uncharacterized protein</fullName>
    </submittedName>
</protein>
<evidence type="ECO:0000256" key="1">
    <source>
        <dbReference type="SAM" id="Phobius"/>
    </source>
</evidence>
<dbReference type="EMBL" id="JYDT01000252">
    <property type="protein sequence ID" value="KRY81192.1"/>
    <property type="molecule type" value="Genomic_DNA"/>
</dbReference>
<dbReference type="Proteomes" id="UP000054995">
    <property type="component" value="Unassembled WGS sequence"/>
</dbReference>